<keyword evidence="3" id="KW-1185">Reference proteome</keyword>
<evidence type="ECO:0000313" key="3">
    <source>
        <dbReference type="Proteomes" id="UP000557717"/>
    </source>
</evidence>
<sequence>MSLKSLLLPTIAFMVFNPKLVVGGEPQQGQGGSSESSVARVVPLPPALAPSSLPAAPGLSALGTENLLVQEVSPLLAEGKMGEAAEKVAQAVEKGSADGRFLAGWLASTGKGTSDGKPDFVLAEKDYRAGKEMGHEACSLNLAILLFESRDPAKMKEAAEILRKLVETDPKEAGFWLGQAWMAGVDSEPDFSSAMELWSHAAEAGNGDAYLHEGLAWAGQYGFPARTDLHKAAAVWKAGAEAGNAACALRLGHLLLIDAHAAGMSENDAARWIQQASAGLEVEGTYLLAELKRTGGGGIEARDQEAAAGLYQLAAEAGYVPAMLRLAQMLEEGDGVPKDEAGAVSALQAAASRRNPEAYRKLGVIHRDGSHGQKVDEALAGKAFLTGAILGDAMCGRELGKAYRKGQLGFLPDPAAARVWLEQSTRAGDAQAATEWAEMMMYGEVPGAQIEAIRSLLVQGTQGKVARAGLLFGMLLEDGRMLQRNPVTALAWYRWAEAAGDPDAHARAEKLQSSMNKDDVEAAVKLSAELKEPSSG</sequence>
<protein>
    <submittedName>
        <fullName evidence="2">TPR repeat protein</fullName>
    </submittedName>
</protein>
<gene>
    <name evidence="2" type="ORF">HNR46_001980</name>
</gene>
<proteinExistence type="predicted"/>
<keyword evidence="1" id="KW-0677">Repeat</keyword>
<dbReference type="InterPro" id="IPR006597">
    <property type="entry name" value="Sel1-like"/>
</dbReference>
<comment type="caution">
    <text evidence="2">The sequence shown here is derived from an EMBL/GenBank/DDBJ whole genome shotgun (WGS) entry which is preliminary data.</text>
</comment>
<dbReference type="Gene3D" id="1.25.40.10">
    <property type="entry name" value="Tetratricopeptide repeat domain"/>
    <property type="match status" value="1"/>
</dbReference>
<name>A0A840VG21_9BACT</name>
<dbReference type="InterPro" id="IPR011990">
    <property type="entry name" value="TPR-like_helical_dom_sf"/>
</dbReference>
<evidence type="ECO:0000256" key="1">
    <source>
        <dbReference type="ARBA" id="ARBA00022737"/>
    </source>
</evidence>
<dbReference type="PANTHER" id="PTHR46430">
    <property type="entry name" value="PROTEIN SKT5-RELATED"/>
    <property type="match status" value="1"/>
</dbReference>
<dbReference type="RefSeq" id="WP_184018166.1">
    <property type="nucleotide sequence ID" value="NZ_JACHFD010000008.1"/>
</dbReference>
<evidence type="ECO:0000313" key="2">
    <source>
        <dbReference type="EMBL" id="MBB5351741.1"/>
    </source>
</evidence>
<dbReference type="SMART" id="SM00671">
    <property type="entry name" value="SEL1"/>
    <property type="match status" value="7"/>
</dbReference>
<dbReference type="Pfam" id="PF08238">
    <property type="entry name" value="Sel1"/>
    <property type="match status" value="6"/>
</dbReference>
<dbReference type="AlphaFoldDB" id="A0A840VG21"/>
<dbReference type="Proteomes" id="UP000557717">
    <property type="component" value="Unassembled WGS sequence"/>
</dbReference>
<organism evidence="2 3">
    <name type="scientific">Haloferula luteola</name>
    <dbReference type="NCBI Taxonomy" id="595692"/>
    <lineage>
        <taxon>Bacteria</taxon>
        <taxon>Pseudomonadati</taxon>
        <taxon>Verrucomicrobiota</taxon>
        <taxon>Verrucomicrobiia</taxon>
        <taxon>Verrucomicrobiales</taxon>
        <taxon>Verrucomicrobiaceae</taxon>
        <taxon>Haloferula</taxon>
    </lineage>
</organism>
<reference evidence="2 3" key="1">
    <citation type="submission" date="2020-08" db="EMBL/GenBank/DDBJ databases">
        <title>Genomic Encyclopedia of Type Strains, Phase IV (KMG-IV): sequencing the most valuable type-strain genomes for metagenomic binning, comparative biology and taxonomic classification.</title>
        <authorList>
            <person name="Goeker M."/>
        </authorList>
    </citation>
    <scope>NUCLEOTIDE SEQUENCE [LARGE SCALE GENOMIC DNA]</scope>
    <source>
        <strain evidence="2 3">YC6886</strain>
    </source>
</reference>
<dbReference type="EMBL" id="JACHFD010000008">
    <property type="protein sequence ID" value="MBB5351741.1"/>
    <property type="molecule type" value="Genomic_DNA"/>
</dbReference>
<dbReference type="SUPFAM" id="SSF81901">
    <property type="entry name" value="HCP-like"/>
    <property type="match status" value="2"/>
</dbReference>
<accession>A0A840VG21</accession>
<dbReference type="InterPro" id="IPR051726">
    <property type="entry name" value="Chitin_Synth_Reg"/>
</dbReference>